<evidence type="ECO:0000259" key="2">
    <source>
        <dbReference type="Pfam" id="PF13387"/>
    </source>
</evidence>
<accession>A0A4R6TVK3</accession>
<dbReference type="OrthoDB" id="274718at2"/>
<gene>
    <name evidence="3" type="ORF">DFQ45_10816</name>
</gene>
<keyword evidence="1" id="KW-1133">Transmembrane helix</keyword>
<evidence type="ECO:0000313" key="3">
    <source>
        <dbReference type="EMBL" id="TDQ37236.1"/>
    </source>
</evidence>
<protein>
    <submittedName>
        <fullName evidence="3">Uncharacterized protein DUF4105</fullName>
    </submittedName>
</protein>
<dbReference type="AlphaFoldDB" id="A0A4R6TVK3"/>
<feature type="transmembrane region" description="Helical" evidence="1">
    <location>
        <begin position="34"/>
        <end position="55"/>
    </location>
</feature>
<keyword evidence="1" id="KW-0472">Membrane</keyword>
<evidence type="ECO:0000256" key="1">
    <source>
        <dbReference type="SAM" id="Phobius"/>
    </source>
</evidence>
<keyword evidence="1" id="KW-0812">Transmembrane</keyword>
<feature type="domain" description="Lnb N-terminal periplasmic" evidence="2">
    <location>
        <begin position="124"/>
        <end position="273"/>
    </location>
</feature>
<dbReference type="EMBL" id="SNYK01000008">
    <property type="protein sequence ID" value="TDQ37236.1"/>
    <property type="molecule type" value="Genomic_DNA"/>
</dbReference>
<comment type="caution">
    <text evidence="3">The sequence shown here is derived from an EMBL/GenBank/DDBJ whole genome shotgun (WGS) entry which is preliminary data.</text>
</comment>
<dbReference type="RefSeq" id="WP_101495871.1">
    <property type="nucleotide sequence ID" value="NZ_LNJZ01000003.1"/>
</dbReference>
<keyword evidence="4" id="KW-1185">Reference proteome</keyword>
<sequence length="342" mass="39399">MLHWSLRLLLSLLILPAAVWGLLALHFQLPFNPAQNTFIQLTWAGLGFYALYLLWRGYWKTGLILYLVLHGELLLWWGDIQPLHEREWADEVARMTTGDINGNRVTLHNVRNFAWRSDNDYDIRWESREYDLQRLRSVDMISSHWGMDSIAHVLVSFGFDGGQFVTFSVEIRKEKDEEFSELGGFFKQFELSILATDERDAVAVRPNVRGEDAYLYRIAMPAQVRRALFLAYVEQANALAKTPRFYNTITVNCTTLVYTMLQQVTGGLPLDPRLLLTGYLPSYIQEQHGLIEGFGLDELRELGHINQRSLAAAGRSDYSRRIREGVPGWRHEPQALPQGLPF</sequence>
<reference evidence="3 4" key="1">
    <citation type="submission" date="2019-03" db="EMBL/GenBank/DDBJ databases">
        <title>Genomic Encyclopedia of Type Strains, Phase IV (KMG-IV): sequencing the most valuable type-strain genomes for metagenomic binning, comparative biology and taxonomic classification.</title>
        <authorList>
            <person name="Goeker M."/>
        </authorList>
    </citation>
    <scope>NUCLEOTIDE SEQUENCE [LARGE SCALE GENOMIC DNA]</scope>
    <source>
        <strain evidence="3 4">DSM 28679</strain>
    </source>
</reference>
<proteinExistence type="predicted"/>
<dbReference type="InterPro" id="IPR025178">
    <property type="entry name" value="Lnb_N"/>
</dbReference>
<dbReference type="Proteomes" id="UP000294575">
    <property type="component" value="Unassembled WGS sequence"/>
</dbReference>
<dbReference type="Pfam" id="PF13387">
    <property type="entry name" value="Lnb_N"/>
    <property type="match status" value="1"/>
</dbReference>
<name>A0A4R6TVK3_9GAMM</name>
<evidence type="ECO:0000313" key="4">
    <source>
        <dbReference type="Proteomes" id="UP000294575"/>
    </source>
</evidence>
<organism evidence="3 4">
    <name type="scientific">Thiopseudomonas denitrificans</name>
    <dbReference type="NCBI Taxonomy" id="1501432"/>
    <lineage>
        <taxon>Bacteria</taxon>
        <taxon>Pseudomonadati</taxon>
        <taxon>Pseudomonadota</taxon>
        <taxon>Gammaproteobacteria</taxon>
        <taxon>Pseudomonadales</taxon>
        <taxon>Pseudomonadaceae</taxon>
        <taxon>Thiopseudomonas</taxon>
    </lineage>
</organism>